<dbReference type="GO" id="GO:0016020">
    <property type="term" value="C:membrane"/>
    <property type="evidence" value="ECO:0007669"/>
    <property type="project" value="TreeGrafter"/>
</dbReference>
<feature type="transmembrane region" description="Helical" evidence="1">
    <location>
        <begin position="174"/>
        <end position="195"/>
    </location>
</feature>
<reference evidence="3" key="1">
    <citation type="submission" date="2022-11" db="UniProtKB">
        <authorList>
            <consortium name="WormBaseParasite"/>
        </authorList>
    </citation>
    <scope>IDENTIFICATION</scope>
</reference>
<evidence type="ECO:0000256" key="1">
    <source>
        <dbReference type="SAM" id="Phobius"/>
    </source>
</evidence>
<accession>A0A914X824</accession>
<protein>
    <submittedName>
        <fullName evidence="3">Uncharacterized protein</fullName>
    </submittedName>
</protein>
<dbReference type="PANTHER" id="PTHR45757">
    <property type="entry name" value="PROTEIN CBG23364-RELATED"/>
    <property type="match status" value="1"/>
</dbReference>
<feature type="transmembrane region" description="Helical" evidence="1">
    <location>
        <begin position="238"/>
        <end position="259"/>
    </location>
</feature>
<dbReference type="Proteomes" id="UP000887566">
    <property type="component" value="Unplaced"/>
</dbReference>
<organism evidence="2 3">
    <name type="scientific">Plectus sambesii</name>
    <dbReference type="NCBI Taxonomy" id="2011161"/>
    <lineage>
        <taxon>Eukaryota</taxon>
        <taxon>Metazoa</taxon>
        <taxon>Ecdysozoa</taxon>
        <taxon>Nematoda</taxon>
        <taxon>Chromadorea</taxon>
        <taxon>Plectida</taxon>
        <taxon>Plectina</taxon>
        <taxon>Plectoidea</taxon>
        <taxon>Plectidae</taxon>
        <taxon>Plectus</taxon>
    </lineage>
</organism>
<dbReference type="InterPro" id="IPR036259">
    <property type="entry name" value="MFS_trans_sf"/>
</dbReference>
<keyword evidence="1" id="KW-0812">Transmembrane</keyword>
<evidence type="ECO:0000313" key="3">
    <source>
        <dbReference type="WBParaSite" id="PSAMB.scaffold6412size9557.g28455.t1"/>
    </source>
</evidence>
<dbReference type="GO" id="GO:0022857">
    <property type="term" value="F:transmembrane transporter activity"/>
    <property type="evidence" value="ECO:0007669"/>
    <property type="project" value="InterPro"/>
</dbReference>
<proteinExistence type="predicted"/>
<feature type="transmembrane region" description="Helical" evidence="1">
    <location>
        <begin position="16"/>
        <end position="36"/>
    </location>
</feature>
<evidence type="ECO:0000313" key="2">
    <source>
        <dbReference type="Proteomes" id="UP000887566"/>
    </source>
</evidence>
<feature type="transmembrane region" description="Helical" evidence="1">
    <location>
        <begin position="148"/>
        <end position="168"/>
    </location>
</feature>
<name>A0A914X824_9BILA</name>
<dbReference type="InterPro" id="IPR011701">
    <property type="entry name" value="MFS"/>
</dbReference>
<dbReference type="WBParaSite" id="PSAMB.scaffold6412size9557.g28455.t1">
    <property type="protein sequence ID" value="PSAMB.scaffold6412size9557.g28455.t1"/>
    <property type="gene ID" value="PSAMB.scaffold6412size9557.g28455"/>
</dbReference>
<keyword evidence="1" id="KW-0472">Membrane</keyword>
<dbReference type="Pfam" id="PF07690">
    <property type="entry name" value="MFS_1"/>
    <property type="match status" value="1"/>
</dbReference>
<dbReference type="Gene3D" id="1.20.1250.20">
    <property type="entry name" value="MFS general substrate transporter like domains"/>
    <property type="match status" value="1"/>
</dbReference>
<feature type="transmembrane region" description="Helical" evidence="1">
    <location>
        <begin position="77"/>
        <end position="102"/>
    </location>
</feature>
<keyword evidence="2" id="KW-1185">Reference proteome</keyword>
<feature type="transmembrane region" description="Helical" evidence="1">
    <location>
        <begin position="108"/>
        <end position="127"/>
    </location>
</feature>
<keyword evidence="1" id="KW-1133">Transmembrane helix</keyword>
<feature type="transmembrane region" description="Helical" evidence="1">
    <location>
        <begin position="207"/>
        <end position="232"/>
    </location>
</feature>
<dbReference type="SUPFAM" id="SSF103473">
    <property type="entry name" value="MFS general substrate transporter"/>
    <property type="match status" value="1"/>
</dbReference>
<dbReference type="AlphaFoldDB" id="A0A914X824"/>
<sequence length="296" mass="31784">MPVGGQLCSSSAGWEAVYYIHAGITVYLFTLWVIFFKDTPHTHLWTSRREVATIVKGKPSPVQKPPPYGKIVATPSVWAIGLASVANYFAMQLFVVFMPSYFHNALGFPINHAGLLAALPVLAQFFVKLIGASLSDRCHFSSETTKVRIFNTIASLGAGIPLAVLAFTPKTEKWLSIGLLVLSAALLGFNSSGVFKSVSAVAREHSHLTVGLIQTMMCLSLAIWPFALSALVQPTSDWSYVFGTIAILLNVSNALFVFLGKGSPAPWTHAASSSPTAQSTKIYPLDNGLPKAEIAS</sequence>